<dbReference type="CDD" id="cd00190">
    <property type="entry name" value="Tryp_SPc"/>
    <property type="match status" value="2"/>
</dbReference>
<dbReference type="PRINTS" id="PR00722">
    <property type="entry name" value="CHYMOTRYPSIN"/>
</dbReference>
<keyword evidence="6" id="KW-1015">Disulfide bond</keyword>
<evidence type="ECO:0000256" key="7">
    <source>
        <dbReference type="ARBA" id="ARBA00023180"/>
    </source>
</evidence>
<dbReference type="AlphaFoldDB" id="A0A182NF69"/>
<dbReference type="GO" id="GO:0004252">
    <property type="term" value="F:serine-type endopeptidase activity"/>
    <property type="evidence" value="ECO:0007669"/>
    <property type="project" value="InterPro"/>
</dbReference>
<dbReference type="FunFam" id="2.40.10.10:FF:000028">
    <property type="entry name" value="Serine protease easter"/>
    <property type="match status" value="2"/>
</dbReference>
<keyword evidence="2" id="KW-0964">Secreted</keyword>
<evidence type="ECO:0000256" key="5">
    <source>
        <dbReference type="ARBA" id="ARBA00022859"/>
    </source>
</evidence>
<dbReference type="SMART" id="SM00020">
    <property type="entry name" value="Tryp_SPc"/>
    <property type="match status" value="2"/>
</dbReference>
<dbReference type="Proteomes" id="UP000075884">
    <property type="component" value="Unassembled WGS sequence"/>
</dbReference>
<evidence type="ECO:0000256" key="1">
    <source>
        <dbReference type="ARBA" id="ARBA00004613"/>
    </source>
</evidence>
<feature type="domain" description="Peptidase S1" evidence="9">
    <location>
        <begin position="398"/>
        <end position="658"/>
    </location>
</feature>
<evidence type="ECO:0000256" key="2">
    <source>
        <dbReference type="ARBA" id="ARBA00022525"/>
    </source>
</evidence>
<keyword evidence="5" id="KW-0391">Immunity</keyword>
<evidence type="ECO:0000313" key="10">
    <source>
        <dbReference type="EnsemblMetazoa" id="ADIR006291-PA"/>
    </source>
</evidence>
<reference evidence="10" key="2">
    <citation type="submission" date="2020-05" db="UniProtKB">
        <authorList>
            <consortium name="EnsemblMetazoa"/>
        </authorList>
    </citation>
    <scope>IDENTIFICATION</scope>
    <source>
        <strain evidence="10">WRAIR2</strain>
    </source>
</reference>
<dbReference type="InterPro" id="IPR051487">
    <property type="entry name" value="Ser/Thr_Proteases_Immune/Dev"/>
</dbReference>
<comment type="similarity">
    <text evidence="8">Belongs to the peptidase S1 family. CLIP subfamily.</text>
</comment>
<organism evidence="10 11">
    <name type="scientific">Anopheles dirus</name>
    <dbReference type="NCBI Taxonomy" id="7168"/>
    <lineage>
        <taxon>Eukaryota</taxon>
        <taxon>Metazoa</taxon>
        <taxon>Ecdysozoa</taxon>
        <taxon>Arthropoda</taxon>
        <taxon>Hexapoda</taxon>
        <taxon>Insecta</taxon>
        <taxon>Pterygota</taxon>
        <taxon>Neoptera</taxon>
        <taxon>Endopterygota</taxon>
        <taxon>Diptera</taxon>
        <taxon>Nematocera</taxon>
        <taxon>Culicoidea</taxon>
        <taxon>Culicidae</taxon>
        <taxon>Anophelinae</taxon>
        <taxon>Anopheles</taxon>
    </lineage>
</organism>
<dbReference type="InterPro" id="IPR001254">
    <property type="entry name" value="Trypsin_dom"/>
</dbReference>
<evidence type="ECO:0000256" key="4">
    <source>
        <dbReference type="ARBA" id="ARBA00022729"/>
    </source>
</evidence>
<keyword evidence="11" id="KW-1185">Reference proteome</keyword>
<dbReference type="SUPFAM" id="SSF50494">
    <property type="entry name" value="Trypsin-like serine proteases"/>
    <property type="match status" value="2"/>
</dbReference>
<dbReference type="InterPro" id="IPR043504">
    <property type="entry name" value="Peptidase_S1_PA_chymotrypsin"/>
</dbReference>
<evidence type="ECO:0000313" key="11">
    <source>
        <dbReference type="Proteomes" id="UP000075884"/>
    </source>
</evidence>
<dbReference type="PANTHER" id="PTHR24256">
    <property type="entry name" value="TRYPTASE-RELATED"/>
    <property type="match status" value="1"/>
</dbReference>
<name>A0A182NF69_9DIPT</name>
<dbReference type="VEuPathDB" id="VectorBase:ADIR006291"/>
<dbReference type="GO" id="GO:0006508">
    <property type="term" value="P:proteolysis"/>
    <property type="evidence" value="ECO:0007669"/>
    <property type="project" value="InterPro"/>
</dbReference>
<accession>A0A182NF69</accession>
<dbReference type="Gene3D" id="2.40.10.10">
    <property type="entry name" value="Trypsin-like serine proteases"/>
    <property type="match status" value="4"/>
</dbReference>
<dbReference type="GO" id="GO:0045087">
    <property type="term" value="P:innate immune response"/>
    <property type="evidence" value="ECO:0007669"/>
    <property type="project" value="UniProtKB-KW"/>
</dbReference>
<dbReference type="EnsemblMetazoa" id="ADIR006291-RA">
    <property type="protein sequence ID" value="ADIR006291-PA"/>
    <property type="gene ID" value="ADIR006291"/>
</dbReference>
<dbReference type="STRING" id="7168.A0A182NF69"/>
<dbReference type="InterPro" id="IPR018114">
    <property type="entry name" value="TRYPSIN_HIS"/>
</dbReference>
<dbReference type="PROSITE" id="PS50240">
    <property type="entry name" value="TRYPSIN_DOM"/>
    <property type="match status" value="2"/>
</dbReference>
<feature type="domain" description="Peptidase S1" evidence="9">
    <location>
        <begin position="115"/>
        <end position="366"/>
    </location>
</feature>
<keyword evidence="7" id="KW-0325">Glycoprotein</keyword>
<proteinExistence type="inferred from homology"/>
<evidence type="ECO:0000256" key="6">
    <source>
        <dbReference type="ARBA" id="ARBA00023157"/>
    </source>
</evidence>
<comment type="subcellular location">
    <subcellularLocation>
        <location evidence="1">Secreted</location>
    </subcellularLocation>
</comment>
<dbReference type="PROSITE" id="PS00134">
    <property type="entry name" value="TRYPSIN_HIS"/>
    <property type="match status" value="1"/>
</dbReference>
<reference evidence="11" key="1">
    <citation type="submission" date="2013-03" db="EMBL/GenBank/DDBJ databases">
        <title>The Genome Sequence of Anopheles dirus WRAIR2.</title>
        <authorList>
            <consortium name="The Broad Institute Genomics Platform"/>
            <person name="Neafsey D.E."/>
            <person name="Walton C."/>
            <person name="Walker B."/>
            <person name="Young S.K."/>
            <person name="Zeng Q."/>
            <person name="Gargeya S."/>
            <person name="Fitzgerald M."/>
            <person name="Haas B."/>
            <person name="Abouelleil A."/>
            <person name="Allen A.W."/>
            <person name="Alvarado L."/>
            <person name="Arachchi H.M."/>
            <person name="Berlin A.M."/>
            <person name="Chapman S.B."/>
            <person name="Gainer-Dewar J."/>
            <person name="Goldberg J."/>
            <person name="Griggs A."/>
            <person name="Gujja S."/>
            <person name="Hansen M."/>
            <person name="Howarth C."/>
            <person name="Imamovic A."/>
            <person name="Ireland A."/>
            <person name="Larimer J."/>
            <person name="McCowan C."/>
            <person name="Murphy C."/>
            <person name="Pearson M."/>
            <person name="Poon T.W."/>
            <person name="Priest M."/>
            <person name="Roberts A."/>
            <person name="Saif S."/>
            <person name="Shea T."/>
            <person name="Sisk P."/>
            <person name="Sykes S."/>
            <person name="Wortman J."/>
            <person name="Nusbaum C."/>
            <person name="Birren B."/>
        </authorList>
    </citation>
    <scope>NUCLEOTIDE SEQUENCE [LARGE SCALE GENOMIC DNA]</scope>
    <source>
        <strain evidence="11">WRAIR2</strain>
    </source>
</reference>
<evidence type="ECO:0000256" key="3">
    <source>
        <dbReference type="ARBA" id="ARBA00022588"/>
    </source>
</evidence>
<sequence length="659" mass="73570">MNAGTTVNQFNLCYDDELCVDIQKCTLFLPNYNKPAMWSDALRETFRKRVCQRQENFFGTVSIHVGSIGRPLFHSQTPPQTYKVCCGANHIRKYGLELLKLDGCETAIGARIPRLVRGEDAPVDKFPWMVLVFNQRNTSICTGSLLNEHYVLTLASFKEQSHSPTHVRLGELDRNSAIDCDERGKLCAEPPQDIAIERIIPHPDYILLTNNIGLLRLARKASFNDNVYPICLPVLSAFHRIKEPNAPTIQRRYLVVGWGLNENFKPNNKLKSIKVSVVPNDECQNQFSTDMLVARIIDSHICAIGQNMSGTCRGDAGAPMIAMNVNGLYVQYGLLSFGPGSCSYADIPDVYTRVESFVPWILDNLEEPPSSTHKVCCGADNIRKHGLELLKLDGCETAIGARIPRLGRGEDAPVDTFPWMVMVLTENNHTLCTGSLLNERYVLTAAHCAYSKLPTHVRLGELDRNSTIDCNERGKLCAEPPQDIAVEKVTRHNDYRFRVRHNDIALIRLAETATLNNNVYPICLPVLSALHRIKDPNAPTIQRRYLVVGWGLNENDEINNKLKSIKVSVVPNGECQQRLTTYNERAKIFDSHICAIGQNMSGTCGGDAGAPMIAMNVNGLYVQYGLLSFGPGSCSYADIPDVYTRVESFVPWILDTLEE</sequence>
<evidence type="ECO:0000256" key="8">
    <source>
        <dbReference type="ARBA" id="ARBA00024195"/>
    </source>
</evidence>
<dbReference type="GO" id="GO:0005576">
    <property type="term" value="C:extracellular region"/>
    <property type="evidence" value="ECO:0007669"/>
    <property type="project" value="UniProtKB-SubCell"/>
</dbReference>
<evidence type="ECO:0000259" key="9">
    <source>
        <dbReference type="PROSITE" id="PS50240"/>
    </source>
</evidence>
<keyword evidence="4" id="KW-0732">Signal</keyword>
<dbReference type="InterPro" id="IPR001314">
    <property type="entry name" value="Peptidase_S1A"/>
</dbReference>
<protein>
    <recommendedName>
        <fullName evidence="9">Peptidase S1 domain-containing protein</fullName>
    </recommendedName>
</protein>
<dbReference type="InterPro" id="IPR009003">
    <property type="entry name" value="Peptidase_S1_PA"/>
</dbReference>
<keyword evidence="3" id="KW-0399">Innate immunity</keyword>
<dbReference type="Pfam" id="PF00089">
    <property type="entry name" value="Trypsin"/>
    <property type="match status" value="2"/>
</dbReference>